<evidence type="ECO:0000256" key="2">
    <source>
        <dbReference type="SAM" id="Phobius"/>
    </source>
</evidence>
<protein>
    <recommendedName>
        <fullName evidence="3">FAD dependent oxidoreductase domain-containing protein</fullName>
    </recommendedName>
</protein>
<dbReference type="AlphaFoldDB" id="A0A6J5H1L6"/>
<dbReference type="GO" id="GO:0016491">
    <property type="term" value="F:oxidoreductase activity"/>
    <property type="evidence" value="ECO:0007669"/>
    <property type="project" value="UniProtKB-KW"/>
</dbReference>
<reference evidence="4 5" key="1">
    <citation type="submission" date="2020-04" db="EMBL/GenBank/DDBJ databases">
        <authorList>
            <person name="De Canck E."/>
        </authorList>
    </citation>
    <scope>NUCLEOTIDE SEQUENCE [LARGE SCALE GENOMIC DNA]</scope>
    <source>
        <strain evidence="4 5">LMG 27177</strain>
    </source>
</reference>
<keyword evidence="2" id="KW-0812">Transmembrane</keyword>
<gene>
    <name evidence="4" type="ORF">LMG27177_07498</name>
</gene>
<keyword evidence="1" id="KW-0560">Oxidoreductase</keyword>
<evidence type="ECO:0000259" key="3">
    <source>
        <dbReference type="Pfam" id="PF01266"/>
    </source>
</evidence>
<dbReference type="Gene3D" id="3.50.50.60">
    <property type="entry name" value="FAD/NAD(P)-binding domain"/>
    <property type="match status" value="1"/>
</dbReference>
<dbReference type="RefSeq" id="WP_175166404.1">
    <property type="nucleotide sequence ID" value="NZ_CADIKI010000047.1"/>
</dbReference>
<keyword evidence="5" id="KW-1185">Reference proteome</keyword>
<feature type="domain" description="FAD dependent oxidoreductase" evidence="3">
    <location>
        <begin position="21"/>
        <end position="57"/>
    </location>
</feature>
<dbReference type="EMBL" id="CADIKI010000047">
    <property type="protein sequence ID" value="CAB3810821.1"/>
    <property type="molecule type" value="Genomic_DNA"/>
</dbReference>
<proteinExistence type="predicted"/>
<keyword evidence="2" id="KW-0472">Membrane</keyword>
<evidence type="ECO:0000256" key="1">
    <source>
        <dbReference type="ARBA" id="ARBA00023002"/>
    </source>
</evidence>
<evidence type="ECO:0000313" key="5">
    <source>
        <dbReference type="Proteomes" id="UP000494252"/>
    </source>
</evidence>
<dbReference type="Proteomes" id="UP000494252">
    <property type="component" value="Unassembled WGS sequence"/>
</dbReference>
<dbReference type="InterPro" id="IPR036188">
    <property type="entry name" value="FAD/NAD-bd_sf"/>
</dbReference>
<dbReference type="Pfam" id="PF01266">
    <property type="entry name" value="DAO"/>
    <property type="match status" value="1"/>
</dbReference>
<organism evidence="4 5">
    <name type="scientific">Paraburkholderia fynbosensis</name>
    <dbReference type="NCBI Taxonomy" id="1200993"/>
    <lineage>
        <taxon>Bacteria</taxon>
        <taxon>Pseudomonadati</taxon>
        <taxon>Pseudomonadota</taxon>
        <taxon>Betaproteobacteria</taxon>
        <taxon>Burkholderiales</taxon>
        <taxon>Burkholderiaceae</taxon>
        <taxon>Paraburkholderia</taxon>
    </lineage>
</organism>
<accession>A0A6J5H1L6</accession>
<feature type="transmembrane region" description="Helical" evidence="2">
    <location>
        <begin position="15"/>
        <end position="35"/>
    </location>
</feature>
<sequence>MNCYINFERYSGARIAGTAFDLLIIGAGVAGLITARELSGQGLRLLIVESDNLEETAEHETGDAVEVQDDNRVFGGFAMARAGQFAQFDPIDFAQREWVPNSGWPLNMDPLTYYCTGAARRLDRGPLLSGNRIGMSAESSTMREYARSKREGEDILSKYTQHMHVDVYRIALVQRPSYLEQAIGWGAPNEL</sequence>
<dbReference type="InterPro" id="IPR006076">
    <property type="entry name" value="FAD-dep_OxRdtase"/>
</dbReference>
<dbReference type="SUPFAM" id="SSF51905">
    <property type="entry name" value="FAD/NAD(P)-binding domain"/>
    <property type="match status" value="1"/>
</dbReference>
<keyword evidence="2" id="KW-1133">Transmembrane helix</keyword>
<evidence type="ECO:0000313" key="4">
    <source>
        <dbReference type="EMBL" id="CAB3810821.1"/>
    </source>
</evidence>
<name>A0A6J5H1L6_9BURK</name>